<keyword evidence="3" id="KW-1185">Reference proteome</keyword>
<dbReference type="InterPro" id="IPR050407">
    <property type="entry name" value="Geranylgeranyl_reductase"/>
</dbReference>
<sequence length="372" mass="38804">MTGSLLVVGGGPAGAMAAAAAAARGRSTVLIERSAGPHHKVCGEFLSWEARRFLAQAGAALPEGAPIDRLRLHAGGRTRTARLPGTAMGISRCRLDEALLAHAAACGAEIRRGVAASAWQDGAVRLRGGGMLSADRIVLATGKTDLRGTPRRPAPSVTDGLTGFKMHLSLAPEDAAALRRTIELHVFPGGYAGLQPIEGARHNLCLLIATHLVDGWPAVLAHLGRHAPILGERLGRADPLYERPLAIARVPYGFRRRDDRLAVGDQNAVIHSFTGDGLALAIGSGALAGAWGSGDTELAAALRRFAAGPVGRAACLYRGLAARPALLAKAALLPGALRLSARLTRAKMPHIASFQRDKSELGPPQNHLRCVS</sequence>
<comment type="caution">
    <text evidence="2">The sequence shown here is derived from an EMBL/GenBank/DDBJ whole genome shotgun (WGS) entry which is preliminary data.</text>
</comment>
<dbReference type="RefSeq" id="WP_008600504.1">
    <property type="nucleotide sequence ID" value="NZ_AMRV01000002.1"/>
</dbReference>
<organism evidence="2 3">
    <name type="scientific">Pacificimonas flava</name>
    <dbReference type="NCBI Taxonomy" id="1234595"/>
    <lineage>
        <taxon>Bacteria</taxon>
        <taxon>Pseudomonadati</taxon>
        <taxon>Pseudomonadota</taxon>
        <taxon>Alphaproteobacteria</taxon>
        <taxon>Sphingomonadales</taxon>
        <taxon>Sphingosinicellaceae</taxon>
        <taxon>Pacificimonas</taxon>
    </lineage>
</organism>
<accession>M2TBK6</accession>
<dbReference type="PRINTS" id="PR00368">
    <property type="entry name" value="FADPNR"/>
</dbReference>
<dbReference type="AlphaFoldDB" id="M2TBK6"/>
<gene>
    <name evidence="2" type="ORF">C725_0976</name>
</gene>
<evidence type="ECO:0000259" key="1">
    <source>
        <dbReference type="Pfam" id="PF01494"/>
    </source>
</evidence>
<dbReference type="PRINTS" id="PR00411">
    <property type="entry name" value="PNDRDTASEI"/>
</dbReference>
<dbReference type="EMBL" id="AMRV01000002">
    <property type="protein sequence ID" value="EMD84004.1"/>
    <property type="molecule type" value="Genomic_DNA"/>
</dbReference>
<evidence type="ECO:0000313" key="3">
    <source>
        <dbReference type="Proteomes" id="UP000011717"/>
    </source>
</evidence>
<dbReference type="OrthoDB" id="5652862at2"/>
<dbReference type="Pfam" id="PF01494">
    <property type="entry name" value="FAD_binding_3"/>
    <property type="match status" value="1"/>
</dbReference>
<keyword evidence="2" id="KW-0503">Monooxygenase</keyword>
<dbReference type="Proteomes" id="UP000011717">
    <property type="component" value="Unassembled WGS sequence"/>
</dbReference>
<dbReference type="GO" id="GO:0071949">
    <property type="term" value="F:FAD binding"/>
    <property type="evidence" value="ECO:0007669"/>
    <property type="project" value="InterPro"/>
</dbReference>
<reference evidence="2 3" key="1">
    <citation type="journal article" date="2013" name="Genome Announc.">
        <title>Draft Genome Sequence of Strain JLT2015T, Belonging to the Family Sphingomonadaceae of the Alphaproteobacteria.</title>
        <authorList>
            <person name="Tang K."/>
            <person name="Liu K."/>
            <person name="Li S."/>
            <person name="Jiao N."/>
        </authorList>
    </citation>
    <scope>NUCLEOTIDE SEQUENCE [LARGE SCALE GENOMIC DNA]</scope>
    <source>
        <strain evidence="2 3">JLT2015</strain>
    </source>
</reference>
<dbReference type="SUPFAM" id="SSF51905">
    <property type="entry name" value="FAD/NAD(P)-binding domain"/>
    <property type="match status" value="1"/>
</dbReference>
<protein>
    <submittedName>
        <fullName evidence="2">Monooxygenase</fullName>
    </submittedName>
</protein>
<dbReference type="PANTHER" id="PTHR42685">
    <property type="entry name" value="GERANYLGERANYL DIPHOSPHATE REDUCTASE"/>
    <property type="match status" value="1"/>
</dbReference>
<dbReference type="Gene3D" id="3.50.50.60">
    <property type="entry name" value="FAD/NAD(P)-binding domain"/>
    <property type="match status" value="1"/>
</dbReference>
<evidence type="ECO:0000313" key="2">
    <source>
        <dbReference type="EMBL" id="EMD84004.1"/>
    </source>
</evidence>
<feature type="domain" description="FAD-binding" evidence="1">
    <location>
        <begin position="6"/>
        <end position="118"/>
    </location>
</feature>
<proteinExistence type="predicted"/>
<dbReference type="PANTHER" id="PTHR42685:SF22">
    <property type="entry name" value="CONDITIONED MEDIUM FACTOR RECEPTOR 1"/>
    <property type="match status" value="1"/>
</dbReference>
<keyword evidence="2" id="KW-0560">Oxidoreductase</keyword>
<dbReference type="InterPro" id="IPR036188">
    <property type="entry name" value="FAD/NAD-bd_sf"/>
</dbReference>
<name>M2TBK6_9SPHN</name>
<dbReference type="InterPro" id="IPR002938">
    <property type="entry name" value="FAD-bd"/>
</dbReference>
<dbReference type="GO" id="GO:0004497">
    <property type="term" value="F:monooxygenase activity"/>
    <property type="evidence" value="ECO:0007669"/>
    <property type="project" value="UniProtKB-KW"/>
</dbReference>